<accession>A0AAV5D2V6</accession>
<feature type="transmembrane region" description="Helical" evidence="1">
    <location>
        <begin position="408"/>
        <end position="429"/>
    </location>
</feature>
<organism evidence="2 3">
    <name type="scientific">Eleusine coracana subsp. coracana</name>
    <dbReference type="NCBI Taxonomy" id="191504"/>
    <lineage>
        <taxon>Eukaryota</taxon>
        <taxon>Viridiplantae</taxon>
        <taxon>Streptophyta</taxon>
        <taxon>Embryophyta</taxon>
        <taxon>Tracheophyta</taxon>
        <taxon>Spermatophyta</taxon>
        <taxon>Magnoliopsida</taxon>
        <taxon>Liliopsida</taxon>
        <taxon>Poales</taxon>
        <taxon>Poaceae</taxon>
        <taxon>PACMAD clade</taxon>
        <taxon>Chloridoideae</taxon>
        <taxon>Cynodonteae</taxon>
        <taxon>Eleusininae</taxon>
        <taxon>Eleusine</taxon>
    </lineage>
</organism>
<keyword evidence="1" id="KW-1133">Transmembrane helix</keyword>
<keyword evidence="1" id="KW-0812">Transmembrane</keyword>
<evidence type="ECO:0000313" key="3">
    <source>
        <dbReference type="Proteomes" id="UP001054889"/>
    </source>
</evidence>
<dbReference type="InterPro" id="IPR004158">
    <property type="entry name" value="DUF247_pln"/>
</dbReference>
<dbReference type="AlphaFoldDB" id="A0AAV5D2V6"/>
<evidence type="ECO:0000313" key="2">
    <source>
        <dbReference type="EMBL" id="GJN04683.1"/>
    </source>
</evidence>
<reference evidence="2" key="2">
    <citation type="submission" date="2021-12" db="EMBL/GenBank/DDBJ databases">
        <title>Resequencing data analysis of finger millet.</title>
        <authorList>
            <person name="Hatakeyama M."/>
            <person name="Aluri S."/>
            <person name="Balachadran M.T."/>
            <person name="Sivarajan S.R."/>
            <person name="Poveda L."/>
            <person name="Shimizu-Inatsugi R."/>
            <person name="Schlapbach R."/>
            <person name="Sreeman S.M."/>
            <person name="Shimizu K.K."/>
        </authorList>
    </citation>
    <scope>NUCLEOTIDE SEQUENCE</scope>
</reference>
<proteinExistence type="predicted"/>
<protein>
    <submittedName>
        <fullName evidence="2">Uncharacterized protein</fullName>
    </submittedName>
</protein>
<keyword evidence="3" id="KW-1185">Reference proteome</keyword>
<dbReference type="EMBL" id="BQKI01000011">
    <property type="protein sequence ID" value="GJN04683.1"/>
    <property type="molecule type" value="Genomic_DNA"/>
</dbReference>
<sequence>MAADSGRSGKRAWVVDVEKTLSQADAAVEISRWERHCIYRVPACIKDLNSKAYKPQVVSLGPFHHDDAALQPMEEHKRRALGHLLRRAKKPLEEFAAAVEEVAEQLESAYLDLDDRWRGAEGRERFLEMMIVDGCFVLEVIRASGPGGRSAAADYAPNDPIFSRHGVLYMVPYIRRDMLMLENQLPLLLLAKLVAVETAKAPNNDVINRMVLRFLSPTSHLPAAGVGLGLHPLDVYRKSMLYDSYQTPSSREVPEADIIRSAVELYEAGIRFKTSTTDSLHNIRFRHGVLSMPAVSVDDSTEYMLLNMMAFERLHVGAGNDVTAYVFFMDNIIDSAKDVALLSSSGIIQNAVGSDKAVAKLFNSISKDVVLEPESPLDAVHRQVNAYCRKPWNMWRANLIHTYFRSPWAFLSLLAAVFLLVMTIMQTVYTVMPYYKPSDQGDSSSPTAPSPMYKRLVVSMDVTGSGSWKEWMEDMEKTLTETDASVEMSQWESHYIYRVPACIKDLNPNAYQPQVVSFGPFHHHDEELRRMEEHKRRALRHRLRRAKKPLEEFVTSVKEVAKQLESAYLDLDDKWRGVEGREKFLQMMILDGCFLLEVMSIVAEQGGSGKKVIEDYAPNDPIFSSHGVLYVLPYIQRDMLMLENQLPLLLLKKLVAVETTNAPVNSACSFPLFMTSDS</sequence>
<evidence type="ECO:0000256" key="1">
    <source>
        <dbReference type="SAM" id="Phobius"/>
    </source>
</evidence>
<dbReference type="PANTHER" id="PTHR31170:SF18">
    <property type="entry name" value="(WILD MALAYSIAN BANANA) HYPOTHETICAL PROTEIN"/>
    <property type="match status" value="1"/>
</dbReference>
<reference evidence="2" key="1">
    <citation type="journal article" date="2018" name="DNA Res.">
        <title>Multiple hybrid de novo genome assembly of finger millet, an orphan allotetraploid crop.</title>
        <authorList>
            <person name="Hatakeyama M."/>
            <person name="Aluri S."/>
            <person name="Balachadran M.T."/>
            <person name="Sivarajan S.R."/>
            <person name="Patrignani A."/>
            <person name="Gruter S."/>
            <person name="Poveda L."/>
            <person name="Shimizu-Inatsugi R."/>
            <person name="Baeten J."/>
            <person name="Francoijs K.J."/>
            <person name="Nataraja K.N."/>
            <person name="Reddy Y.A.N."/>
            <person name="Phadnis S."/>
            <person name="Ravikumar R.L."/>
            <person name="Schlapbach R."/>
            <person name="Sreeman S.M."/>
            <person name="Shimizu K.K."/>
        </authorList>
    </citation>
    <scope>NUCLEOTIDE SEQUENCE</scope>
</reference>
<dbReference type="Pfam" id="PF03140">
    <property type="entry name" value="DUF247"/>
    <property type="match status" value="2"/>
</dbReference>
<gene>
    <name evidence="2" type="primary">ga22250</name>
    <name evidence="2" type="ORF">PR202_ga22250</name>
</gene>
<name>A0AAV5D2V6_ELECO</name>
<dbReference type="Proteomes" id="UP001054889">
    <property type="component" value="Unassembled WGS sequence"/>
</dbReference>
<dbReference type="PANTHER" id="PTHR31170">
    <property type="entry name" value="BNAC04G53230D PROTEIN"/>
    <property type="match status" value="1"/>
</dbReference>
<keyword evidence="1" id="KW-0472">Membrane</keyword>
<comment type="caution">
    <text evidence="2">The sequence shown here is derived from an EMBL/GenBank/DDBJ whole genome shotgun (WGS) entry which is preliminary data.</text>
</comment>